<dbReference type="InterPro" id="IPR016186">
    <property type="entry name" value="C-type_lectin-like/link_sf"/>
</dbReference>
<evidence type="ECO:0000256" key="3">
    <source>
        <dbReference type="ARBA" id="ARBA00022729"/>
    </source>
</evidence>
<evidence type="ECO:0000256" key="2">
    <source>
        <dbReference type="ARBA" id="ARBA00022723"/>
    </source>
</evidence>
<dbReference type="Gene3D" id="2.60.120.260">
    <property type="entry name" value="Galactose-binding domain-like"/>
    <property type="match status" value="1"/>
</dbReference>
<dbReference type="EMBL" id="OD000032">
    <property type="protein sequence ID" value="CAD7395348.1"/>
    <property type="molecule type" value="Genomic_DNA"/>
</dbReference>
<feature type="disulfide bond" evidence="8">
    <location>
        <begin position="428"/>
        <end position="455"/>
    </location>
</feature>
<feature type="disulfide bond" evidence="8">
    <location>
        <begin position="1140"/>
        <end position="1167"/>
    </location>
</feature>
<reference evidence="12" key="1">
    <citation type="submission" date="2020-11" db="EMBL/GenBank/DDBJ databases">
        <authorList>
            <person name="Tran Van P."/>
        </authorList>
    </citation>
    <scope>NUCLEOTIDE SEQUENCE</scope>
</reference>
<feature type="disulfide bond" evidence="8">
    <location>
        <begin position="1198"/>
        <end position="1225"/>
    </location>
</feature>
<gene>
    <name evidence="12" type="ORF">TPSB3V08_LOCUS136</name>
</gene>
<keyword evidence="1 8" id="KW-0768">Sushi</keyword>
<dbReference type="Gene3D" id="3.10.100.10">
    <property type="entry name" value="Mannose-Binding Protein A, subunit A"/>
    <property type="match status" value="1"/>
</dbReference>
<dbReference type="PANTHER" id="PTHR46393:SF7">
    <property type="entry name" value="COMPLEMENT C2"/>
    <property type="match status" value="1"/>
</dbReference>
<comment type="caution">
    <text evidence="8">Lacks conserved residue(s) required for the propagation of feature annotation.</text>
</comment>
<dbReference type="CDD" id="cd00033">
    <property type="entry name" value="CCP"/>
    <property type="match status" value="9"/>
</dbReference>
<feature type="domain" description="Sushi" evidence="11">
    <location>
        <begin position="1228"/>
        <end position="1287"/>
    </location>
</feature>
<dbReference type="GO" id="GO:0046872">
    <property type="term" value="F:metal ion binding"/>
    <property type="evidence" value="ECO:0007669"/>
    <property type="project" value="UniProtKB-KW"/>
</dbReference>
<dbReference type="SUPFAM" id="SSF49785">
    <property type="entry name" value="Galactose-binding domain-like"/>
    <property type="match status" value="1"/>
</dbReference>
<feature type="domain" description="Sushi" evidence="11">
    <location>
        <begin position="550"/>
        <end position="607"/>
    </location>
</feature>
<dbReference type="Pfam" id="PF00084">
    <property type="entry name" value="Sushi"/>
    <property type="match status" value="9"/>
</dbReference>
<feature type="domain" description="Sushi" evidence="11">
    <location>
        <begin position="1170"/>
        <end position="1227"/>
    </location>
</feature>
<dbReference type="InterPro" id="IPR000436">
    <property type="entry name" value="Sushi_SCR_CCP_dom"/>
</dbReference>
<feature type="domain" description="Sushi" evidence="11">
    <location>
        <begin position="516"/>
        <end position="549"/>
    </location>
</feature>
<sequence>MKEASPWWMVDLLKPYPVRVVRVATRGCCGHQPLKDIEIRVGNSSSDLQRNPLCAWFPGTIEEGVTKTFTCARTLVGQHVFLQLVGVEGSLSVCEVEVFTTDEFSNDRCAPPGSSPDVELASFDRTCYELSIARGGSFLDARTHCQKHGGDLVHGLEGAASPFLLAQLERRKPTLKTQLVWIGATKEPGFTTRTWRWVNGEVVSRPSWGKEQPNNYNGEQNCVVLDGGRNWLWNDVGCNLDYLHWVCQRYLELRYRPTRLVSFTSAHTDLSSPLYHSPRPSLLGDKASLEVVLRISHSFLSSDRIKPMSGEWAVTIDFLQEAAITFLSNGSNVKCKLSPSDCGSPDKLLNTTISGSNYSVEAVISYQCPLGHRLVGEKNRSCTVNGFWSGQAPGCQFVDCGSLSKLDHGVVMLEDNRTTHGAWARYSCHENYTLTGREKRQCGDDGKWSDEPPQCLFDWCPEPPVVHGGTVEVSGRRTGSVAIYTCKSGFIPFGEPVLSCGLGGEWSGKAPTCNIVEYSCDVDYWLDGTQRQSCTREGRWSADTPACVLITCDEPEVPPNSEVVGYDFNVHSSIEYRCEVGHLLRGEAIRECTMQGEWSGEPPACEYIDCGKVPSVPYGSVTYVNETTYIGSQILYSCVRNYRLTGVSYRECQENKQWSGESSRCEEIRCPEPTLTDHSILSVTGNDRVYGRTLIRTADSAVSVTTYKIGALAKYRCERGYKIVGEPLSTCEDTGRWSGEMPQCACEYNCHTPDTYIDTPVDYQQQGDAFFTTKNSFTKNVNDAHLRTHDLAVDDPTNYNVRVNTNNLMNYQIQDVKSHFLENNVISSPINRHKFGIEKPVIHVPVNYLRPEARPWRGNTPALILDTYPPINEIQNVNLNSQPYSRHQNEQPLYTQNKQRYKNKLKETDKGKYDKANSQAHKYNFVDTDYNNHNDDYLPDIPNNFHVKLLRNEELKLHHDMPPKLFMNNFISNSHYEPFVRTVIPHEKDRKMIYKQNILPSTFHTDKRTRKPSENIPKLPVNINNAPLRLEKPSVSHRVPLDNYLVPPGSLLAPLTELYKPPEDVPSNKLFQAVQMQGPEPFSKEVHANIEHGHVLDECWKFHNGFIVYVDCGMPEPLAHGHFTLASNATYYGVVVLYDCDLNFELDGHGRRLCMENGTWSSDTPVCKEITCGNLQTEGTMSVQVMTHSVGGVAHYSCPKGQYMVGNSTRVCTKKGTWTGHAPECKFVDCQHPGPIENGRVIVMNQTTTYNGAAEYHCVPHYERIGPYLRKCMDDGTWSGEEPRCEMTTNEVSEPQSLGMTIGIAAGVVVFLMLILGLIYLRLRKATPVKNTENVQAAIRKEDQNAAVMSYANLNDSNGYGMPPNHPNIYENIHDNDHTYDAPYEETRHHYEASPVSRTASGPVVTINGVAVR</sequence>
<feature type="disulfide bond" evidence="8">
    <location>
        <begin position="638"/>
        <end position="665"/>
    </location>
</feature>
<dbReference type="InterPro" id="IPR035976">
    <property type="entry name" value="Sushi/SCR/CCP_sf"/>
</dbReference>
<evidence type="ECO:0000313" key="12">
    <source>
        <dbReference type="EMBL" id="CAD7395348.1"/>
    </source>
</evidence>
<feature type="domain" description="Sushi" evidence="11">
    <location>
        <begin position="1110"/>
        <end position="1169"/>
    </location>
</feature>
<feature type="disulfide bond" evidence="8">
    <location>
        <begin position="520"/>
        <end position="547"/>
    </location>
</feature>
<feature type="domain" description="Sushi" evidence="11">
    <location>
        <begin position="398"/>
        <end position="457"/>
    </location>
</feature>
<dbReference type="InterPro" id="IPR001304">
    <property type="entry name" value="C-type_lectin-like"/>
</dbReference>
<evidence type="ECO:0000256" key="1">
    <source>
        <dbReference type="ARBA" id="ARBA00022659"/>
    </source>
</evidence>
<dbReference type="InterPro" id="IPR016187">
    <property type="entry name" value="CTDL_fold"/>
</dbReference>
<feature type="domain" description="C-type lectin" evidence="10">
    <location>
        <begin position="123"/>
        <end position="239"/>
    </location>
</feature>
<dbReference type="PROSITE" id="PS50041">
    <property type="entry name" value="C_TYPE_LECTIN_2"/>
    <property type="match status" value="1"/>
</dbReference>
<keyword evidence="3" id="KW-0732">Signal</keyword>
<keyword evidence="2" id="KW-0479">Metal-binding</keyword>
<dbReference type="InterPro" id="IPR018378">
    <property type="entry name" value="C-type_lectin_CS"/>
</dbReference>
<keyword evidence="5" id="KW-0106">Calcium</keyword>
<keyword evidence="6 8" id="KW-1015">Disulfide bond</keyword>
<dbReference type="Pfam" id="PF22633">
    <property type="entry name" value="F5_F8_type_C_2"/>
    <property type="match status" value="1"/>
</dbReference>
<evidence type="ECO:0000256" key="7">
    <source>
        <dbReference type="ARBA" id="ARBA00023180"/>
    </source>
</evidence>
<name>A0A7R9GUJ8_TIMPO</name>
<keyword evidence="7" id="KW-0325">Glycoprotein</keyword>
<dbReference type="PROSITE" id="PS00615">
    <property type="entry name" value="C_TYPE_LECTIN_1"/>
    <property type="match status" value="1"/>
</dbReference>
<feature type="disulfide bond" evidence="8">
    <location>
        <begin position="368"/>
        <end position="395"/>
    </location>
</feature>
<accession>A0A7R9GUJ8</accession>
<feature type="disulfide bond" evidence="8">
    <location>
        <begin position="717"/>
        <end position="744"/>
    </location>
</feature>
<dbReference type="SUPFAM" id="SSF56436">
    <property type="entry name" value="C-type lectin-like"/>
    <property type="match status" value="1"/>
</dbReference>
<keyword evidence="9" id="KW-0812">Transmembrane</keyword>
<dbReference type="Pfam" id="PF00059">
    <property type="entry name" value="Lectin_C"/>
    <property type="match status" value="1"/>
</dbReference>
<dbReference type="SMART" id="SM00032">
    <property type="entry name" value="CCP"/>
    <property type="match status" value="9"/>
</dbReference>
<keyword evidence="4" id="KW-0677">Repeat</keyword>
<keyword evidence="9" id="KW-1133">Transmembrane helix</keyword>
<dbReference type="SMART" id="SM00034">
    <property type="entry name" value="CLECT"/>
    <property type="match status" value="1"/>
</dbReference>
<dbReference type="SMART" id="SM00607">
    <property type="entry name" value="FTP"/>
    <property type="match status" value="1"/>
</dbReference>
<feature type="disulfide bond" evidence="8">
    <location>
        <begin position="578"/>
        <end position="605"/>
    </location>
</feature>
<dbReference type="CDD" id="cd00037">
    <property type="entry name" value="CLECT"/>
    <property type="match status" value="1"/>
</dbReference>
<feature type="transmembrane region" description="Helical" evidence="9">
    <location>
        <begin position="1298"/>
        <end position="1321"/>
    </location>
</feature>
<dbReference type="Gene3D" id="2.10.70.10">
    <property type="entry name" value="Complement Module, domain 1"/>
    <property type="match status" value="10"/>
</dbReference>
<dbReference type="InterPro" id="IPR008979">
    <property type="entry name" value="Galactose-bd-like_sf"/>
</dbReference>
<feature type="disulfide bond" evidence="8">
    <location>
        <begin position="486"/>
        <end position="513"/>
    </location>
</feature>
<dbReference type="SUPFAM" id="SSF57535">
    <property type="entry name" value="Complement control module/SCR domain"/>
    <property type="match status" value="10"/>
</dbReference>
<proteinExistence type="predicted"/>
<feature type="domain" description="Sushi" evidence="11">
    <location>
        <begin position="340"/>
        <end position="397"/>
    </location>
</feature>
<organism evidence="12">
    <name type="scientific">Timema poppense</name>
    <name type="common">Walking stick</name>
    <dbReference type="NCBI Taxonomy" id="170557"/>
    <lineage>
        <taxon>Eukaryota</taxon>
        <taxon>Metazoa</taxon>
        <taxon>Ecdysozoa</taxon>
        <taxon>Arthropoda</taxon>
        <taxon>Hexapoda</taxon>
        <taxon>Insecta</taxon>
        <taxon>Pterygota</taxon>
        <taxon>Neoptera</taxon>
        <taxon>Polyneoptera</taxon>
        <taxon>Phasmatodea</taxon>
        <taxon>Timematodea</taxon>
        <taxon>Timematoidea</taxon>
        <taxon>Timematidae</taxon>
        <taxon>Timema</taxon>
    </lineage>
</organism>
<dbReference type="InterPro" id="IPR006585">
    <property type="entry name" value="FTP1"/>
</dbReference>
<evidence type="ECO:0000256" key="8">
    <source>
        <dbReference type="PROSITE-ProRule" id="PRU00302"/>
    </source>
</evidence>
<protein>
    <submittedName>
        <fullName evidence="12">Uncharacterized protein</fullName>
    </submittedName>
</protein>
<evidence type="ECO:0000256" key="5">
    <source>
        <dbReference type="ARBA" id="ARBA00022837"/>
    </source>
</evidence>
<evidence type="ECO:0000256" key="9">
    <source>
        <dbReference type="SAM" id="Phobius"/>
    </source>
</evidence>
<evidence type="ECO:0000256" key="6">
    <source>
        <dbReference type="ARBA" id="ARBA00023157"/>
    </source>
</evidence>
<feature type="disulfide bond" evidence="8">
    <location>
        <begin position="1258"/>
        <end position="1285"/>
    </location>
</feature>
<evidence type="ECO:0000256" key="4">
    <source>
        <dbReference type="ARBA" id="ARBA00022737"/>
    </source>
</evidence>
<dbReference type="PROSITE" id="PS50923">
    <property type="entry name" value="SUSHI"/>
    <property type="match status" value="10"/>
</dbReference>
<evidence type="ECO:0000259" key="10">
    <source>
        <dbReference type="PROSITE" id="PS50041"/>
    </source>
</evidence>
<evidence type="ECO:0000259" key="11">
    <source>
        <dbReference type="PROSITE" id="PS50923"/>
    </source>
</evidence>
<keyword evidence="9" id="KW-0472">Membrane</keyword>
<feature type="domain" description="Sushi" evidence="11">
    <location>
        <begin position="458"/>
        <end position="515"/>
    </location>
</feature>
<feature type="domain" description="Sushi" evidence="11">
    <location>
        <begin position="668"/>
        <end position="746"/>
    </location>
</feature>
<feature type="domain" description="Sushi" evidence="11">
    <location>
        <begin position="608"/>
        <end position="667"/>
    </location>
</feature>
<dbReference type="PANTHER" id="PTHR46393">
    <property type="entry name" value="SUSHI DOMAIN-CONTAINING PROTEIN"/>
    <property type="match status" value="1"/>
</dbReference>